<evidence type="ECO:0000259" key="2">
    <source>
        <dbReference type="Pfam" id="PF12728"/>
    </source>
</evidence>
<dbReference type="InterPro" id="IPR036388">
    <property type="entry name" value="WH-like_DNA-bd_sf"/>
</dbReference>
<reference evidence="4" key="1">
    <citation type="journal article" date="2019" name="Int. J. Syst. Evol. Microbiol.">
        <title>The Global Catalogue of Microorganisms (GCM) 10K type strain sequencing project: providing services to taxonomists for standard genome sequencing and annotation.</title>
        <authorList>
            <consortium name="The Broad Institute Genomics Platform"/>
            <consortium name="The Broad Institute Genome Sequencing Center for Infectious Disease"/>
            <person name="Wu L."/>
            <person name="Ma J."/>
        </authorList>
    </citation>
    <scope>NUCLEOTIDE SEQUENCE [LARGE SCALE GENOMIC DNA]</scope>
    <source>
        <strain evidence="4">NBRC 108728</strain>
    </source>
</reference>
<organism evidence="3 4">
    <name type="scientific">Frondihabitans sucicola</name>
    <dbReference type="NCBI Taxonomy" id="1268041"/>
    <lineage>
        <taxon>Bacteria</taxon>
        <taxon>Bacillati</taxon>
        <taxon>Actinomycetota</taxon>
        <taxon>Actinomycetes</taxon>
        <taxon>Micrococcales</taxon>
        <taxon>Microbacteriaceae</taxon>
        <taxon>Frondihabitans</taxon>
    </lineage>
</organism>
<sequence length="77" mass="8377">MTLVTGAKSPPIRHVEDLPDWPDRSQLSEYTGIAVQTLARWAVEGKGPRITKLGGTAVRYAKADVLEWLAQQMAASA</sequence>
<protein>
    <recommendedName>
        <fullName evidence="2">Helix-turn-helix domain-containing protein</fullName>
    </recommendedName>
</protein>
<dbReference type="InterPro" id="IPR041657">
    <property type="entry name" value="HTH_17"/>
</dbReference>
<proteinExistence type="predicted"/>
<dbReference type="RefSeq" id="WP_286344442.1">
    <property type="nucleotide sequence ID" value="NZ_AP027732.1"/>
</dbReference>
<dbReference type="Pfam" id="PF12728">
    <property type="entry name" value="HTH_17"/>
    <property type="match status" value="1"/>
</dbReference>
<feature type="domain" description="Helix-turn-helix" evidence="2">
    <location>
        <begin position="26"/>
        <end position="72"/>
    </location>
</feature>
<dbReference type="SUPFAM" id="SSF46955">
    <property type="entry name" value="Putative DNA-binding domain"/>
    <property type="match status" value="1"/>
</dbReference>
<accession>A0ABM8GTF7</accession>
<gene>
    <name evidence="3" type="ORF">GCM10025867_39890</name>
</gene>
<feature type="region of interest" description="Disordered" evidence="1">
    <location>
        <begin position="1"/>
        <end position="20"/>
    </location>
</feature>
<dbReference type="Gene3D" id="1.10.10.10">
    <property type="entry name" value="Winged helix-like DNA-binding domain superfamily/Winged helix DNA-binding domain"/>
    <property type="match status" value="1"/>
</dbReference>
<dbReference type="EMBL" id="AP027732">
    <property type="protein sequence ID" value="BDZ51748.1"/>
    <property type="molecule type" value="Genomic_DNA"/>
</dbReference>
<keyword evidence="4" id="KW-1185">Reference proteome</keyword>
<evidence type="ECO:0000256" key="1">
    <source>
        <dbReference type="SAM" id="MobiDB-lite"/>
    </source>
</evidence>
<evidence type="ECO:0000313" key="4">
    <source>
        <dbReference type="Proteomes" id="UP001321486"/>
    </source>
</evidence>
<evidence type="ECO:0000313" key="3">
    <source>
        <dbReference type="EMBL" id="BDZ51748.1"/>
    </source>
</evidence>
<dbReference type="Proteomes" id="UP001321486">
    <property type="component" value="Chromosome"/>
</dbReference>
<name>A0ABM8GTF7_9MICO</name>
<dbReference type="InterPro" id="IPR009061">
    <property type="entry name" value="DNA-bd_dom_put_sf"/>
</dbReference>